<comment type="caution">
    <text evidence="6">The sequence shown here is derived from an EMBL/GenBank/DDBJ whole genome shotgun (WGS) entry which is preliminary data.</text>
</comment>
<protein>
    <submittedName>
        <fullName evidence="6">Fibroblast growth factor receptor</fullName>
    </submittedName>
</protein>
<evidence type="ECO:0000313" key="6">
    <source>
        <dbReference type="EMBL" id="GFF74034.1"/>
    </source>
</evidence>
<name>A0ABQ1A5J1_9EURO</name>
<keyword evidence="6" id="KW-0675">Receptor</keyword>
<dbReference type="InterPro" id="IPR000719">
    <property type="entry name" value="Prot_kinase_dom"/>
</dbReference>
<organism evidence="6 7">
    <name type="scientific">Aspergillus udagawae</name>
    <dbReference type="NCBI Taxonomy" id="91492"/>
    <lineage>
        <taxon>Eukaryota</taxon>
        <taxon>Fungi</taxon>
        <taxon>Dikarya</taxon>
        <taxon>Ascomycota</taxon>
        <taxon>Pezizomycotina</taxon>
        <taxon>Eurotiomycetes</taxon>
        <taxon>Eurotiomycetidae</taxon>
        <taxon>Eurotiales</taxon>
        <taxon>Aspergillaceae</taxon>
        <taxon>Aspergillus</taxon>
        <taxon>Aspergillus subgen. Fumigati</taxon>
    </lineage>
</organism>
<accession>A0ABQ1A5J1</accession>
<evidence type="ECO:0000256" key="2">
    <source>
        <dbReference type="ARBA" id="ARBA00022741"/>
    </source>
</evidence>
<dbReference type="Pfam" id="PF07714">
    <property type="entry name" value="PK_Tyr_Ser-Thr"/>
    <property type="match status" value="1"/>
</dbReference>
<evidence type="ECO:0000256" key="4">
    <source>
        <dbReference type="ARBA" id="ARBA00022840"/>
    </source>
</evidence>
<dbReference type="SUPFAM" id="SSF56112">
    <property type="entry name" value="Protein kinase-like (PK-like)"/>
    <property type="match status" value="1"/>
</dbReference>
<dbReference type="PANTHER" id="PTHR44329:SF288">
    <property type="entry name" value="MITOGEN-ACTIVATED PROTEIN KINASE KINASE KINASE 20"/>
    <property type="match status" value="1"/>
</dbReference>
<dbReference type="PANTHER" id="PTHR44329">
    <property type="entry name" value="SERINE/THREONINE-PROTEIN KINASE TNNI3K-RELATED"/>
    <property type="match status" value="1"/>
</dbReference>
<keyword evidence="2" id="KW-0547">Nucleotide-binding</keyword>
<sequence length="827" mass="94306">MAKPVFTIPLMPLEKILLSQVARIAGLDTTANPVSDPDTVVFRAWNWTSLAYGSLKEDLNIDQLAETYNGDHDLAYRDCLHFLAHQGLLASSQFRSDAIRAANPSFPGVFTEHTIDSIETGIHPDDRESWIIVSWMFQGGHLYWDPLSFTHQERTYDIFKSVYTFQHRMARPENFQEIENYVVSHNKLLEQWTVGPIPTIDDADGDGDFNESLPPRSFSKGFSLHPRHRVVEGWPLGKSYTDENGDYTDEWLRYALRTASSERPIGGVLENVCMLPFADLHSISPERMEQTVINYSVPFMERQNFSRLRWVVWRPVSHTAMGAHLLYTEDEVYQYCLLNNWYFPDHFCDEEVVFGMRPVEDTDFFIKIKEFWSSWVSLEMQSPLLNHIYLTVERRQNDCCLSWDAENKQLYLLETIPGLRFRSRQKFQDRHVAQRYFRNLVEDHAAGRLQDSTMQDLLGAEHYNKIFAHSLRYIPSDQITICPGSIVGEGRNGKVYRAKWTRSDGVLATSLRGETIEVALKELKATGLSRKFAREMDLTYTSLGGSSAGCVDFFGISIISELHAPMQSFRASRDQAREFVLVSEYANAGNIRDFLRGEFPKCSFQESWILVVQMLLGIATGIHTLHAHGVIHRDLHLNNILVTEKIFPDQPQSLSSEFSAKIADIGEGQHIAATSIFNASVEARDFHAPEISYSQTWSPASDVFAFAVAACKILDMRQTLCLEQPPEHVLKQAGLDSADDASSVLPVKLRQIIADGLKKDPKERLTISKYVDTIEDLDRDFYSEKERGVLRVDWATLDWWTTHAGAYERPPVGREDGQTWSAISDAT</sequence>
<gene>
    <name evidence="6" type="ORF">IFM53868_01224</name>
</gene>
<dbReference type="InterPro" id="IPR001245">
    <property type="entry name" value="Ser-Thr/Tyr_kinase_cat_dom"/>
</dbReference>
<evidence type="ECO:0000256" key="3">
    <source>
        <dbReference type="ARBA" id="ARBA00022777"/>
    </source>
</evidence>
<evidence type="ECO:0000313" key="7">
    <source>
        <dbReference type="Proteomes" id="UP000465266"/>
    </source>
</evidence>
<dbReference type="InterPro" id="IPR011009">
    <property type="entry name" value="Kinase-like_dom_sf"/>
</dbReference>
<keyword evidence="7" id="KW-1185">Reference proteome</keyword>
<keyword evidence="4" id="KW-0067">ATP-binding</keyword>
<dbReference type="PROSITE" id="PS50011">
    <property type="entry name" value="PROTEIN_KINASE_DOM"/>
    <property type="match status" value="1"/>
</dbReference>
<dbReference type="Proteomes" id="UP000465266">
    <property type="component" value="Unassembled WGS sequence"/>
</dbReference>
<keyword evidence="1" id="KW-0808">Transferase</keyword>
<dbReference type="Gene3D" id="1.10.510.10">
    <property type="entry name" value="Transferase(Phosphotransferase) domain 1"/>
    <property type="match status" value="1"/>
</dbReference>
<feature type="domain" description="Protein kinase" evidence="5">
    <location>
        <begin position="481"/>
        <end position="782"/>
    </location>
</feature>
<evidence type="ECO:0000259" key="5">
    <source>
        <dbReference type="PROSITE" id="PS50011"/>
    </source>
</evidence>
<dbReference type="InterPro" id="IPR051681">
    <property type="entry name" value="Ser/Thr_Kinases-Pseudokinases"/>
</dbReference>
<evidence type="ECO:0000256" key="1">
    <source>
        <dbReference type="ARBA" id="ARBA00022679"/>
    </source>
</evidence>
<reference evidence="6 7" key="1">
    <citation type="submission" date="2020-01" db="EMBL/GenBank/DDBJ databases">
        <title>Draft genome sequence of Aspergillus udagawae IFM 53868.</title>
        <authorList>
            <person name="Takahashi H."/>
            <person name="Yaguchi T."/>
        </authorList>
    </citation>
    <scope>NUCLEOTIDE SEQUENCE [LARGE SCALE GENOMIC DNA]</scope>
    <source>
        <strain evidence="6 7">IFM 53868</strain>
    </source>
</reference>
<dbReference type="EMBL" id="BLKG01000007">
    <property type="protein sequence ID" value="GFF74034.1"/>
    <property type="molecule type" value="Genomic_DNA"/>
</dbReference>
<proteinExistence type="predicted"/>
<keyword evidence="3" id="KW-0418">Kinase</keyword>